<evidence type="ECO:0000313" key="3">
    <source>
        <dbReference type="EMBL" id="KAI9270730.1"/>
    </source>
</evidence>
<evidence type="ECO:0000256" key="2">
    <source>
        <dbReference type="SAM" id="SignalP"/>
    </source>
</evidence>
<comment type="caution">
    <text evidence="3">The sequence shown here is derived from an EMBL/GenBank/DDBJ whole genome shotgun (WGS) entry which is preliminary data.</text>
</comment>
<keyword evidence="4" id="KW-1185">Reference proteome</keyword>
<feature type="region of interest" description="Disordered" evidence="1">
    <location>
        <begin position="84"/>
        <end position="155"/>
    </location>
</feature>
<sequence>MRFSIISVAAAVCIVAGVQAAPAGPPAAGPPATGPAGALNLVGGGADATSAIAPATSVVGSATKLGGTGAGTGPNIVPGVVKRAEKQGPAKDETPANGATAAETTSNNGLTKDPSTQPEGTPEQGNGGVTGKLTDTVKKIGGTSSGNGISTTKLTTPTTGAVDGAAQKLTGGQGNAGLVPGAVQKVAV</sequence>
<feature type="chain" id="PRO_5042090796" evidence="2">
    <location>
        <begin position="21"/>
        <end position="188"/>
    </location>
</feature>
<gene>
    <name evidence="3" type="ORF">BDA99DRAFT_502555</name>
</gene>
<feature type="compositionally biased region" description="Polar residues" evidence="1">
    <location>
        <begin position="102"/>
        <end position="119"/>
    </location>
</feature>
<feature type="signal peptide" evidence="2">
    <location>
        <begin position="1"/>
        <end position="20"/>
    </location>
</feature>
<dbReference type="EMBL" id="JAIXMP010000007">
    <property type="protein sequence ID" value="KAI9270730.1"/>
    <property type="molecule type" value="Genomic_DNA"/>
</dbReference>
<feature type="compositionally biased region" description="Low complexity" evidence="1">
    <location>
        <begin position="139"/>
        <end position="153"/>
    </location>
</feature>
<organism evidence="3 4">
    <name type="scientific">Phascolomyces articulosus</name>
    <dbReference type="NCBI Taxonomy" id="60185"/>
    <lineage>
        <taxon>Eukaryota</taxon>
        <taxon>Fungi</taxon>
        <taxon>Fungi incertae sedis</taxon>
        <taxon>Mucoromycota</taxon>
        <taxon>Mucoromycotina</taxon>
        <taxon>Mucoromycetes</taxon>
        <taxon>Mucorales</taxon>
        <taxon>Lichtheimiaceae</taxon>
        <taxon>Phascolomyces</taxon>
    </lineage>
</organism>
<proteinExistence type="predicted"/>
<name>A0AAD5K5X3_9FUNG</name>
<accession>A0AAD5K5X3</accession>
<evidence type="ECO:0000256" key="1">
    <source>
        <dbReference type="SAM" id="MobiDB-lite"/>
    </source>
</evidence>
<protein>
    <submittedName>
        <fullName evidence="3">Uncharacterized protein</fullName>
    </submittedName>
</protein>
<dbReference type="Proteomes" id="UP001209540">
    <property type="component" value="Unassembled WGS sequence"/>
</dbReference>
<reference evidence="3" key="1">
    <citation type="journal article" date="2022" name="IScience">
        <title>Evolution of zygomycete secretomes and the origins of terrestrial fungal ecologies.</title>
        <authorList>
            <person name="Chang Y."/>
            <person name="Wang Y."/>
            <person name="Mondo S."/>
            <person name="Ahrendt S."/>
            <person name="Andreopoulos W."/>
            <person name="Barry K."/>
            <person name="Beard J."/>
            <person name="Benny G.L."/>
            <person name="Blankenship S."/>
            <person name="Bonito G."/>
            <person name="Cuomo C."/>
            <person name="Desiro A."/>
            <person name="Gervers K.A."/>
            <person name="Hundley H."/>
            <person name="Kuo A."/>
            <person name="LaButti K."/>
            <person name="Lang B.F."/>
            <person name="Lipzen A."/>
            <person name="O'Donnell K."/>
            <person name="Pangilinan J."/>
            <person name="Reynolds N."/>
            <person name="Sandor L."/>
            <person name="Smith M.E."/>
            <person name="Tsang A."/>
            <person name="Grigoriev I.V."/>
            <person name="Stajich J.E."/>
            <person name="Spatafora J.W."/>
        </authorList>
    </citation>
    <scope>NUCLEOTIDE SEQUENCE</scope>
    <source>
        <strain evidence="3">RSA 2281</strain>
    </source>
</reference>
<keyword evidence="2" id="KW-0732">Signal</keyword>
<dbReference type="AlphaFoldDB" id="A0AAD5K5X3"/>
<feature type="compositionally biased region" description="Basic and acidic residues" evidence="1">
    <location>
        <begin position="84"/>
        <end position="94"/>
    </location>
</feature>
<reference evidence="3" key="2">
    <citation type="submission" date="2023-02" db="EMBL/GenBank/DDBJ databases">
        <authorList>
            <consortium name="DOE Joint Genome Institute"/>
            <person name="Mondo S.J."/>
            <person name="Chang Y."/>
            <person name="Wang Y."/>
            <person name="Ahrendt S."/>
            <person name="Andreopoulos W."/>
            <person name="Barry K."/>
            <person name="Beard J."/>
            <person name="Benny G.L."/>
            <person name="Blankenship S."/>
            <person name="Bonito G."/>
            <person name="Cuomo C."/>
            <person name="Desiro A."/>
            <person name="Gervers K.A."/>
            <person name="Hundley H."/>
            <person name="Kuo A."/>
            <person name="LaButti K."/>
            <person name="Lang B.F."/>
            <person name="Lipzen A."/>
            <person name="O'Donnell K."/>
            <person name="Pangilinan J."/>
            <person name="Reynolds N."/>
            <person name="Sandor L."/>
            <person name="Smith M.W."/>
            <person name="Tsang A."/>
            <person name="Grigoriev I.V."/>
            <person name="Stajich J.E."/>
            <person name="Spatafora J.W."/>
        </authorList>
    </citation>
    <scope>NUCLEOTIDE SEQUENCE</scope>
    <source>
        <strain evidence="3">RSA 2281</strain>
    </source>
</reference>
<evidence type="ECO:0000313" key="4">
    <source>
        <dbReference type="Proteomes" id="UP001209540"/>
    </source>
</evidence>